<dbReference type="InterPro" id="IPR001036">
    <property type="entry name" value="Acrflvin-R"/>
</dbReference>
<feature type="transmembrane region" description="Helical" evidence="8">
    <location>
        <begin position="532"/>
        <end position="558"/>
    </location>
</feature>
<dbReference type="PANTHER" id="PTHR32063:SF24">
    <property type="entry name" value="CATION EFFLUX SYSTEM (ACRB_ACRD_ACRF FAMILY)"/>
    <property type="match status" value="1"/>
</dbReference>
<keyword evidence="6 8" id="KW-1133">Transmembrane helix</keyword>
<accession>A0A178IBH4</accession>
<keyword evidence="4" id="KW-1003">Cell membrane</keyword>
<dbReference type="Gene3D" id="3.30.70.1430">
    <property type="entry name" value="Multidrug efflux transporter AcrB pore domain"/>
    <property type="match status" value="2"/>
</dbReference>
<dbReference type="GO" id="GO:0008324">
    <property type="term" value="F:monoatomic cation transmembrane transporter activity"/>
    <property type="evidence" value="ECO:0007669"/>
    <property type="project" value="InterPro"/>
</dbReference>
<dbReference type="RefSeq" id="WP_068772756.1">
    <property type="nucleotide sequence ID" value="NZ_CP109796.1"/>
</dbReference>
<dbReference type="InterPro" id="IPR004763">
    <property type="entry name" value="CusA-like"/>
</dbReference>
<evidence type="ECO:0000256" key="5">
    <source>
        <dbReference type="ARBA" id="ARBA00022692"/>
    </source>
</evidence>
<protein>
    <submittedName>
        <fullName evidence="9">Cation transporter</fullName>
    </submittedName>
</protein>
<dbReference type="OrthoDB" id="9757876at2"/>
<keyword evidence="10" id="KW-1185">Reference proteome</keyword>
<dbReference type="PANTHER" id="PTHR32063">
    <property type="match status" value="1"/>
</dbReference>
<feature type="transmembrane region" description="Helical" evidence="8">
    <location>
        <begin position="14"/>
        <end position="32"/>
    </location>
</feature>
<feature type="transmembrane region" description="Helical" evidence="8">
    <location>
        <begin position="455"/>
        <end position="472"/>
    </location>
</feature>
<dbReference type="NCBIfam" id="TIGR00914">
    <property type="entry name" value="2A0601"/>
    <property type="match status" value="1"/>
</dbReference>
<dbReference type="AlphaFoldDB" id="A0A178IBH4"/>
<comment type="subcellular location">
    <subcellularLocation>
        <location evidence="1">Cell membrane</location>
        <topology evidence="1">Multi-pass membrane protein</topology>
    </subcellularLocation>
</comment>
<feature type="transmembrane region" description="Helical" evidence="8">
    <location>
        <begin position="349"/>
        <end position="365"/>
    </location>
</feature>
<evidence type="ECO:0000256" key="7">
    <source>
        <dbReference type="ARBA" id="ARBA00023136"/>
    </source>
</evidence>
<evidence type="ECO:0000256" key="8">
    <source>
        <dbReference type="SAM" id="Phobius"/>
    </source>
</evidence>
<dbReference type="SUPFAM" id="SSF82714">
    <property type="entry name" value="Multidrug efflux transporter AcrB TolC docking domain, DN and DC subdomains"/>
    <property type="match status" value="2"/>
</dbReference>
<sequence>MIDKILEFSLRQRVFVLIGAAALIFIGIWSALRLPIDAVPDITNVQVQVNTAVPSLAPEEIEKLVTYPVEVEMGGIENLVEVRSISKFGLSQVTLVFKEGSDLYRARQLVGERLQSVVEELPPGVVPKLAPITTGLGEIYHYTVNYRDDAAEAPTDPVERLRELKLAQDYIVKPALRTVPGVTEVNTNGGYDRQFVITPDPVKLASTGLSIGELADVIAENVANAGGSVVEKGGEAVTVRAIGRVQTTEDIASLPLKLSPVRAGTLRVRDVADVGIGSGARAGFATHDGREAVVGSVLMLIGENSRLVSSRVHARIAEIQKKLPAGMVIETVYNRTDVVNATIRTVEKNLFEGALLVIAVLIGLLGNWRAALIVATAIPLSMLFAMTGMVRYGVSGNLMSLGAVDFGLIVDGAVVMAENVVRLLAQRQHELGRLPTTKERLQTVLAACKQVGRPTVFGVAIITIVYLPMFTLTGTEGKMFKPMAFTVVFALVGALILALTLVPVLCSFFMTARVREGDNVLIRLAKRVYRPVLAFSLRLRWLVVAAAIAVFALAAWVFPRLGAEFIPQLNEGSLAAQMIRTTSIGTGASLDMQLASEKLMLEKFPEITHTFARVGTSEVAVDPMGVNVADSYMMLKPPSEWRKIDGRTITKDELTNLISKELSVRFPGQSYLFSQPIELRFNELLSGSRADIAIKVFGDDYETLEKLAGEIREIVEKIPGAADVEFDAAGKAPVLQIAVNRAAMSRHNIHADEVNKTVETAFAGNEAGVIVDGNRRYPIITRLPEETRRDFANVANLPVKTADGTLVTLGQVADVGVTESVNTISREAFQRRMAIQVNLRGRDVQSFVEEAQEKIAAEVKLPDGYFVEYGGAFKNLQEARARLAIVVPAALALIFLLIFLAFGSVRQALVVYTGIPLAVTGGVFALWIRGLPFSISAAVGFIALSGVAVLNGVMMISFINQLREEGKSVRDAVTEGALTRLRPVLMTALVAALGFVPMALATGPGAEVQRPIATVVIGGIATATFLTLVLLPTLYCWLERDRPASQTSNHNA</sequence>
<evidence type="ECO:0000256" key="4">
    <source>
        <dbReference type="ARBA" id="ARBA00022475"/>
    </source>
</evidence>
<evidence type="ECO:0000256" key="1">
    <source>
        <dbReference type="ARBA" id="ARBA00004651"/>
    </source>
</evidence>
<dbReference type="STRING" id="1184151.AW736_23580"/>
<dbReference type="Gene3D" id="3.30.70.1320">
    <property type="entry name" value="Multidrug efflux transporter AcrB pore domain like"/>
    <property type="match status" value="1"/>
</dbReference>
<dbReference type="Pfam" id="PF00873">
    <property type="entry name" value="ACR_tran"/>
    <property type="match status" value="1"/>
</dbReference>
<dbReference type="GO" id="GO:0005886">
    <property type="term" value="C:plasma membrane"/>
    <property type="evidence" value="ECO:0007669"/>
    <property type="project" value="UniProtKB-SubCell"/>
</dbReference>
<dbReference type="PRINTS" id="PR00702">
    <property type="entry name" value="ACRIFLAVINRP"/>
</dbReference>
<dbReference type="Gene3D" id="3.30.70.1440">
    <property type="entry name" value="Multidrug efflux transporter AcrB pore domain"/>
    <property type="match status" value="1"/>
</dbReference>
<dbReference type="SUPFAM" id="SSF82693">
    <property type="entry name" value="Multidrug efflux transporter AcrB pore domain, PN1, PN2, PC1 and PC2 subdomains"/>
    <property type="match status" value="2"/>
</dbReference>
<feature type="transmembrane region" description="Helical" evidence="8">
    <location>
        <begin position="981"/>
        <end position="1000"/>
    </location>
</feature>
<dbReference type="Proteomes" id="UP000078486">
    <property type="component" value="Unassembled WGS sequence"/>
</dbReference>
<name>A0A178IBH4_9BACT</name>
<evidence type="ECO:0000256" key="2">
    <source>
        <dbReference type="ARBA" id="ARBA00010942"/>
    </source>
</evidence>
<reference evidence="9 10" key="1">
    <citation type="submission" date="2016-01" db="EMBL/GenBank/DDBJ databases">
        <title>High potential of lignocellulose degradation of a new Verrucomicrobia species.</title>
        <authorList>
            <person name="Wang Y."/>
            <person name="Shi Y."/>
            <person name="Qiu Z."/>
            <person name="Liu S."/>
            <person name="Yang H."/>
        </authorList>
    </citation>
    <scope>NUCLEOTIDE SEQUENCE [LARGE SCALE GENOMIC DNA]</scope>
    <source>
        <strain evidence="9 10">TSB47</strain>
    </source>
</reference>
<keyword evidence="7 8" id="KW-0472">Membrane</keyword>
<feature type="transmembrane region" description="Helical" evidence="8">
    <location>
        <begin position="909"/>
        <end position="928"/>
    </location>
</feature>
<comment type="caution">
    <text evidence="9">The sequence shown here is derived from an EMBL/GenBank/DDBJ whole genome shotgun (WGS) entry which is preliminary data.</text>
</comment>
<feature type="transmembrane region" description="Helical" evidence="8">
    <location>
        <begin position="406"/>
        <end position="425"/>
    </location>
</feature>
<organism evidence="9 10">
    <name type="scientific">Termitidicoccus mucosus</name>
    <dbReference type="NCBI Taxonomy" id="1184151"/>
    <lineage>
        <taxon>Bacteria</taxon>
        <taxon>Pseudomonadati</taxon>
        <taxon>Verrucomicrobiota</taxon>
        <taxon>Opitutia</taxon>
        <taxon>Opitutales</taxon>
        <taxon>Opitutaceae</taxon>
        <taxon>Termitidicoccus</taxon>
    </lineage>
</organism>
<evidence type="ECO:0000313" key="10">
    <source>
        <dbReference type="Proteomes" id="UP000078486"/>
    </source>
</evidence>
<feature type="transmembrane region" description="Helical" evidence="8">
    <location>
        <begin position="883"/>
        <end position="902"/>
    </location>
</feature>
<gene>
    <name evidence="9" type="ORF">AW736_23580</name>
</gene>
<evidence type="ECO:0000256" key="6">
    <source>
        <dbReference type="ARBA" id="ARBA00022989"/>
    </source>
</evidence>
<dbReference type="EMBL" id="LRRQ01000174">
    <property type="protein sequence ID" value="OAM87382.1"/>
    <property type="molecule type" value="Genomic_DNA"/>
</dbReference>
<keyword evidence="3" id="KW-0813">Transport</keyword>
<proteinExistence type="inferred from homology"/>
<feature type="transmembrane region" description="Helical" evidence="8">
    <location>
        <begin position="1012"/>
        <end position="1038"/>
    </location>
</feature>
<feature type="transmembrane region" description="Helical" evidence="8">
    <location>
        <begin position="934"/>
        <end position="960"/>
    </location>
</feature>
<dbReference type="GO" id="GO:0042910">
    <property type="term" value="F:xenobiotic transmembrane transporter activity"/>
    <property type="evidence" value="ECO:0007669"/>
    <property type="project" value="TreeGrafter"/>
</dbReference>
<feature type="transmembrane region" description="Helical" evidence="8">
    <location>
        <begin position="484"/>
        <end position="511"/>
    </location>
</feature>
<comment type="similarity">
    <text evidence="2">Belongs to the resistance-nodulation-cell division (RND) (TC 2.A.6) family.</text>
</comment>
<evidence type="ECO:0000313" key="9">
    <source>
        <dbReference type="EMBL" id="OAM87382.1"/>
    </source>
</evidence>
<dbReference type="Gene3D" id="1.20.1640.10">
    <property type="entry name" value="Multidrug efflux transporter AcrB transmembrane domain"/>
    <property type="match status" value="2"/>
</dbReference>
<keyword evidence="5 8" id="KW-0812">Transmembrane</keyword>
<dbReference type="Gene3D" id="3.30.2090.10">
    <property type="entry name" value="Multidrug efflux transporter AcrB TolC docking domain, DN and DC subdomains"/>
    <property type="match status" value="2"/>
</dbReference>
<dbReference type="SUPFAM" id="SSF82866">
    <property type="entry name" value="Multidrug efflux transporter AcrB transmembrane domain"/>
    <property type="match status" value="2"/>
</dbReference>
<evidence type="ECO:0000256" key="3">
    <source>
        <dbReference type="ARBA" id="ARBA00022448"/>
    </source>
</evidence>
<feature type="transmembrane region" description="Helical" evidence="8">
    <location>
        <begin position="372"/>
        <end position="394"/>
    </location>
</feature>
<dbReference type="InterPro" id="IPR027463">
    <property type="entry name" value="AcrB_DN_DC_subdom"/>
</dbReference>